<feature type="compositionally biased region" description="Basic residues" evidence="1">
    <location>
        <begin position="118"/>
        <end position="130"/>
    </location>
</feature>
<sequence>MLSDMKAAVSVICAKLTAIEDVGDTASNFHLVNPGSVMVWAQVTSDGMWNTVLGCDLLRGSLIVPCIKLVSHNWSRLPLHPNLTPSALPQIPHRQSTSYFAILHRTAATACNRSGHWKKEHYPTHRRRPSTKFTPETTPSTLTY</sequence>
<reference evidence="2" key="1">
    <citation type="submission" date="2019-11" db="UniProtKB">
        <authorList>
            <consortium name="WormBaseParasite"/>
        </authorList>
    </citation>
    <scope>IDENTIFICATION</scope>
</reference>
<evidence type="ECO:0000256" key="1">
    <source>
        <dbReference type="SAM" id="MobiDB-lite"/>
    </source>
</evidence>
<accession>A0A5K3FVW9</accession>
<feature type="region of interest" description="Disordered" evidence="1">
    <location>
        <begin position="118"/>
        <end position="144"/>
    </location>
</feature>
<organism evidence="2">
    <name type="scientific">Mesocestoides corti</name>
    <name type="common">Flatworm</name>
    <dbReference type="NCBI Taxonomy" id="53468"/>
    <lineage>
        <taxon>Eukaryota</taxon>
        <taxon>Metazoa</taxon>
        <taxon>Spiralia</taxon>
        <taxon>Lophotrochozoa</taxon>
        <taxon>Platyhelminthes</taxon>
        <taxon>Cestoda</taxon>
        <taxon>Eucestoda</taxon>
        <taxon>Cyclophyllidea</taxon>
        <taxon>Mesocestoididae</taxon>
        <taxon>Mesocestoides</taxon>
    </lineage>
</organism>
<dbReference type="WBParaSite" id="MCU_011066-RA">
    <property type="protein sequence ID" value="MCU_011066-RA"/>
    <property type="gene ID" value="MCU_011066"/>
</dbReference>
<evidence type="ECO:0000313" key="2">
    <source>
        <dbReference type="WBParaSite" id="MCU_011066-RA"/>
    </source>
</evidence>
<protein>
    <submittedName>
        <fullName evidence="2">Uncharacterized protein</fullName>
    </submittedName>
</protein>
<proteinExistence type="predicted"/>
<feature type="compositionally biased region" description="Polar residues" evidence="1">
    <location>
        <begin position="131"/>
        <end position="144"/>
    </location>
</feature>
<dbReference type="AlphaFoldDB" id="A0A5K3FVW9"/>
<name>A0A5K3FVW9_MESCO</name>